<proteinExistence type="predicted"/>
<reference evidence="2" key="1">
    <citation type="submission" date="2020-08" db="EMBL/GenBank/DDBJ databases">
        <title>Sulfitobacter aestuariivivens sp. nov., isolated from a tidal flat.</title>
        <authorList>
            <person name="Park S."/>
            <person name="Yoon J.-H."/>
        </authorList>
    </citation>
    <scope>NUCLEOTIDE SEQUENCE</scope>
    <source>
        <strain evidence="2">TSTF-M16</strain>
    </source>
</reference>
<comment type="caution">
    <text evidence="2">The sequence shown here is derived from an EMBL/GenBank/DDBJ whole genome shotgun (WGS) entry which is preliminary data.</text>
</comment>
<keyword evidence="1" id="KW-0812">Transmembrane</keyword>
<name>A0A927D2M4_9RHOB</name>
<feature type="transmembrane region" description="Helical" evidence="1">
    <location>
        <begin position="51"/>
        <end position="75"/>
    </location>
</feature>
<accession>A0A927D2M4</accession>
<keyword evidence="3" id="KW-1185">Reference proteome</keyword>
<organism evidence="2 3">
    <name type="scientific">Sulfitobacter aestuariivivens</name>
    <dbReference type="NCBI Taxonomy" id="2766981"/>
    <lineage>
        <taxon>Bacteria</taxon>
        <taxon>Pseudomonadati</taxon>
        <taxon>Pseudomonadota</taxon>
        <taxon>Alphaproteobacteria</taxon>
        <taxon>Rhodobacterales</taxon>
        <taxon>Roseobacteraceae</taxon>
        <taxon>Sulfitobacter</taxon>
    </lineage>
</organism>
<keyword evidence="1" id="KW-1133">Transmembrane helix</keyword>
<sequence length="114" mass="12846">MVETHDHFIKRLNVLGHKHAKMKNGYVTKVGRDGLMSVKPKRMRLRFPVKGILMLLFSFFFFKAFILVAVGPITYNERLAKLENGTPIEQAGAKALQIDPVTEKLADIAGPVLR</sequence>
<dbReference type="Proteomes" id="UP000635142">
    <property type="component" value="Unassembled WGS sequence"/>
</dbReference>
<keyword evidence="1" id="KW-0472">Membrane</keyword>
<dbReference type="EMBL" id="JACTAG010000001">
    <property type="protein sequence ID" value="MBD3663874.1"/>
    <property type="molecule type" value="Genomic_DNA"/>
</dbReference>
<evidence type="ECO:0000256" key="1">
    <source>
        <dbReference type="SAM" id="Phobius"/>
    </source>
</evidence>
<evidence type="ECO:0000313" key="2">
    <source>
        <dbReference type="EMBL" id="MBD3663874.1"/>
    </source>
</evidence>
<gene>
    <name evidence="2" type="ORF">H9Q16_08075</name>
</gene>
<evidence type="ECO:0000313" key="3">
    <source>
        <dbReference type="Proteomes" id="UP000635142"/>
    </source>
</evidence>
<protein>
    <submittedName>
        <fullName evidence="2">Uncharacterized protein</fullName>
    </submittedName>
</protein>
<dbReference type="AlphaFoldDB" id="A0A927D2M4"/>